<gene>
    <name evidence="2" type="ORF">AVL62_05945</name>
</gene>
<sequence>MSGGELRKAHHTVPRALLRGFAHQGKVLCRRRGGHDFEQSVERASVMRHFYSVLDDAGDWHDDVEVWLAQEIEDPFHALSPSLATGQQPPPGSAQVIARYVAALAVRSAETEALQRDVTPVLGGISILARWADVKGVNLADVSEDRRLNLRDQAERLFDEYFGEPSKASLLRVALWLYDEAACRLKHYEWAVVHMDEDLLLADAPVVAIAHQGPDWKGLLPHGCSIFLPLAPRQLLVGTSPLFIQPQYGVRTQPRIINRLAVRDAHSTVFRHPATVWPHSLSLAPKRAGLVSQGWSVSRGPDEELSSQESSSELGLPALADPTAQQLMETLQRHEVAKVERVAERMTNEIMQRLSTGEVGGGYLFHGSQ</sequence>
<reference evidence="2 3" key="1">
    <citation type="submission" date="2015-12" db="EMBL/GenBank/DDBJ databases">
        <title>Serinicoccus chungangenesis strain CD08_5 genome sequencing and assembly.</title>
        <authorList>
            <person name="Chander A.M."/>
            <person name="Kaur G."/>
            <person name="Nair G.R."/>
            <person name="Dhawan D.K."/>
            <person name="Kochhar R.K."/>
            <person name="Mayilraj S."/>
            <person name="Bhadada S.K."/>
        </authorList>
    </citation>
    <scope>NUCLEOTIDE SEQUENCE [LARGE SCALE GENOMIC DNA]</scope>
    <source>
        <strain evidence="2 3">CD08_5</strain>
    </source>
</reference>
<dbReference type="RefSeq" id="WP_058889701.1">
    <property type="nucleotide sequence ID" value="NZ_LQBL01000002.1"/>
</dbReference>
<dbReference type="Proteomes" id="UP000054837">
    <property type="component" value="Unassembled WGS sequence"/>
</dbReference>
<dbReference type="OrthoDB" id="580988at2"/>
<dbReference type="Pfam" id="PF14022">
    <property type="entry name" value="DUF4238"/>
    <property type="match status" value="1"/>
</dbReference>
<name>A0A0W8IH30_9MICO</name>
<comment type="caution">
    <text evidence="2">The sequence shown here is derived from an EMBL/GenBank/DDBJ whole genome shotgun (WGS) entry which is preliminary data.</text>
</comment>
<evidence type="ECO:0000313" key="3">
    <source>
        <dbReference type="Proteomes" id="UP000054837"/>
    </source>
</evidence>
<organism evidence="2 3">
    <name type="scientific">Serinicoccus chungangensis</name>
    <dbReference type="NCBI Taxonomy" id="767452"/>
    <lineage>
        <taxon>Bacteria</taxon>
        <taxon>Bacillati</taxon>
        <taxon>Actinomycetota</taxon>
        <taxon>Actinomycetes</taxon>
        <taxon>Micrococcales</taxon>
        <taxon>Ornithinimicrobiaceae</taxon>
        <taxon>Serinicoccus</taxon>
    </lineage>
</organism>
<evidence type="ECO:0000313" key="2">
    <source>
        <dbReference type="EMBL" id="KUG59225.1"/>
    </source>
</evidence>
<evidence type="ECO:0000256" key="1">
    <source>
        <dbReference type="SAM" id="MobiDB-lite"/>
    </source>
</evidence>
<accession>A0A0W8IH30</accession>
<keyword evidence="3" id="KW-1185">Reference proteome</keyword>
<feature type="region of interest" description="Disordered" evidence="1">
    <location>
        <begin position="294"/>
        <end position="313"/>
    </location>
</feature>
<dbReference type="AlphaFoldDB" id="A0A0W8IH30"/>
<evidence type="ECO:0008006" key="4">
    <source>
        <dbReference type="Google" id="ProtNLM"/>
    </source>
</evidence>
<dbReference type="EMBL" id="LQBL01000002">
    <property type="protein sequence ID" value="KUG59225.1"/>
    <property type="molecule type" value="Genomic_DNA"/>
</dbReference>
<protein>
    <recommendedName>
        <fullName evidence="4">DUF4238 domain-containing protein</fullName>
    </recommendedName>
</protein>
<proteinExistence type="predicted"/>
<dbReference type="InterPro" id="IPR025332">
    <property type="entry name" value="DUF4238"/>
</dbReference>